<gene>
    <name evidence="2" type="ORF">HD842_004373</name>
</gene>
<dbReference type="EMBL" id="JACHBX010000005">
    <property type="protein sequence ID" value="MBB6136196.1"/>
    <property type="molecule type" value="Genomic_DNA"/>
</dbReference>
<proteinExistence type="predicted"/>
<keyword evidence="3" id="KW-1185">Reference proteome</keyword>
<feature type="region of interest" description="Disordered" evidence="1">
    <location>
        <begin position="1"/>
        <end position="20"/>
    </location>
</feature>
<evidence type="ECO:0000256" key="1">
    <source>
        <dbReference type="SAM" id="MobiDB-lite"/>
    </source>
</evidence>
<reference evidence="2 3" key="1">
    <citation type="submission" date="2020-08" db="EMBL/GenBank/DDBJ databases">
        <title>The Agave Microbiome: Exploring the role of microbial communities in plant adaptations to desert environments.</title>
        <authorList>
            <person name="Partida-Martinez L.P."/>
        </authorList>
    </citation>
    <scope>NUCLEOTIDE SEQUENCE [LARGE SCALE GENOMIC DNA]</scope>
    <source>
        <strain evidence="2 3">AT3.2</strain>
    </source>
</reference>
<evidence type="ECO:0000313" key="3">
    <source>
        <dbReference type="Proteomes" id="UP000540787"/>
    </source>
</evidence>
<dbReference type="Proteomes" id="UP000540787">
    <property type="component" value="Unassembled WGS sequence"/>
</dbReference>
<name>A0A7X0CGC5_9BURK</name>
<accession>A0A7X0CGC5</accession>
<sequence>MIEHRDFSATTLHRSNWTGPPCQRRKLVSERHGIDTLNGDPAGPVTPEHVGNLQQREKMESCAQEDLFSYLSMCNIIFLTAKELL</sequence>
<comment type="caution">
    <text evidence="2">The sequence shown here is derived from an EMBL/GenBank/DDBJ whole genome shotgun (WGS) entry which is preliminary data.</text>
</comment>
<dbReference type="AlphaFoldDB" id="A0A7X0CGC5"/>
<dbReference type="RefSeq" id="WP_183557353.1">
    <property type="nucleotide sequence ID" value="NZ_JACHBX010000005.1"/>
</dbReference>
<feature type="compositionally biased region" description="Polar residues" evidence="1">
    <location>
        <begin position="8"/>
        <end position="18"/>
    </location>
</feature>
<evidence type="ECO:0000313" key="2">
    <source>
        <dbReference type="EMBL" id="MBB6136196.1"/>
    </source>
</evidence>
<protein>
    <submittedName>
        <fullName evidence="2">Uncharacterized protein</fullName>
    </submittedName>
</protein>
<organism evidence="2 3">
    <name type="scientific">Massilia aurea</name>
    <dbReference type="NCBI Taxonomy" id="373040"/>
    <lineage>
        <taxon>Bacteria</taxon>
        <taxon>Pseudomonadati</taxon>
        <taxon>Pseudomonadota</taxon>
        <taxon>Betaproteobacteria</taxon>
        <taxon>Burkholderiales</taxon>
        <taxon>Oxalobacteraceae</taxon>
        <taxon>Telluria group</taxon>
        <taxon>Massilia</taxon>
    </lineage>
</organism>